<dbReference type="EMBL" id="FTOH01000009">
    <property type="protein sequence ID" value="SIT07395.1"/>
    <property type="molecule type" value="Genomic_DNA"/>
</dbReference>
<dbReference type="STRING" id="484498.SAMN05421686_10945"/>
<keyword evidence="1 3" id="KW-0732">Signal</keyword>
<sequence length="456" mass="49239">MRIFVIVTALLLSFAGLPSLAQQPESLFSDISSGRYQHLFRIDGSNTIGAELGPALAEAWLTSHGASQLSRVPMAENETRITGYLDSVGSHVIIDIAAHGSGTGFKALSKGLTDIAAASRPVKASEAAMIPTADLTSVESEHIVGIDGLAIIVDPSNPINALSVDALRNIFSGQVANWKEVGGPDMPVSIFARDDKSGTWDSFRHMVLGKTPLAETAERFESNNDLSDRVSGVRGAIGFVGLPAVRQSKLLSVSVGDVAALAPDRLTVATEDYALSRRLYMYTAGTSDNPYVRDFLRFVATEGQEQVAATGFISQDVSAVRPENTASLPSEIRQRVEGAYRLSVNFRFKDGSARLDNKAQRDVERLVKYLSNNPDADVMLFGYASESDDLNRAHLLSKHRAMAVSRALKQEALYPDEIDGFGAEAPLARIEGNDGRQKNSRVEVWIRPPHSIAEAL</sequence>
<reference evidence="6" key="1">
    <citation type="submission" date="2017-01" db="EMBL/GenBank/DDBJ databases">
        <authorList>
            <person name="Varghese N."/>
            <person name="Submissions S."/>
        </authorList>
    </citation>
    <scope>NUCLEOTIDE SEQUENCE [LARGE SCALE GENOMIC DNA]</scope>
    <source>
        <strain evidence="6">DSM 24913</strain>
    </source>
</reference>
<organism evidence="5 6">
    <name type="scientific">Thalassolituus maritimus</name>
    <dbReference type="NCBI Taxonomy" id="484498"/>
    <lineage>
        <taxon>Bacteria</taxon>
        <taxon>Pseudomonadati</taxon>
        <taxon>Pseudomonadota</taxon>
        <taxon>Gammaproteobacteria</taxon>
        <taxon>Oceanospirillales</taxon>
        <taxon>Oceanospirillaceae</taxon>
        <taxon>Thalassolituus</taxon>
    </lineage>
</organism>
<name>A0A1N7P9S6_9GAMM</name>
<dbReference type="PROSITE" id="PS51123">
    <property type="entry name" value="OMPA_2"/>
    <property type="match status" value="1"/>
</dbReference>
<evidence type="ECO:0000259" key="4">
    <source>
        <dbReference type="PROSITE" id="PS51123"/>
    </source>
</evidence>
<dbReference type="Proteomes" id="UP000185639">
    <property type="component" value="Unassembled WGS sequence"/>
</dbReference>
<dbReference type="InterPro" id="IPR024370">
    <property type="entry name" value="PBP_domain"/>
</dbReference>
<dbReference type="Gene3D" id="3.30.1330.60">
    <property type="entry name" value="OmpA-like domain"/>
    <property type="match status" value="1"/>
</dbReference>
<evidence type="ECO:0000256" key="1">
    <source>
        <dbReference type="ARBA" id="ARBA00022729"/>
    </source>
</evidence>
<dbReference type="AlphaFoldDB" id="A0A1N7P9S6"/>
<dbReference type="Pfam" id="PF12849">
    <property type="entry name" value="PBP_like_2"/>
    <property type="match status" value="1"/>
</dbReference>
<gene>
    <name evidence="5" type="ORF">SAMN05421686_10945</name>
</gene>
<dbReference type="Pfam" id="PF00691">
    <property type="entry name" value="OmpA"/>
    <property type="match status" value="1"/>
</dbReference>
<evidence type="ECO:0000313" key="6">
    <source>
        <dbReference type="Proteomes" id="UP000185639"/>
    </source>
</evidence>
<dbReference type="RefSeq" id="WP_084188988.1">
    <property type="nucleotide sequence ID" value="NZ_FTOH01000009.1"/>
</dbReference>
<dbReference type="CDD" id="cd13653">
    <property type="entry name" value="PBP2_phosphate_like_1"/>
    <property type="match status" value="1"/>
</dbReference>
<keyword evidence="2" id="KW-0472">Membrane</keyword>
<evidence type="ECO:0000256" key="3">
    <source>
        <dbReference type="SAM" id="SignalP"/>
    </source>
</evidence>
<dbReference type="CDD" id="cd07185">
    <property type="entry name" value="OmpA_C-like"/>
    <property type="match status" value="1"/>
</dbReference>
<feature type="signal peptide" evidence="3">
    <location>
        <begin position="1"/>
        <end position="21"/>
    </location>
</feature>
<keyword evidence="6" id="KW-1185">Reference proteome</keyword>
<proteinExistence type="predicted"/>
<dbReference type="GO" id="GO:0016020">
    <property type="term" value="C:membrane"/>
    <property type="evidence" value="ECO:0007669"/>
    <property type="project" value="UniProtKB-UniRule"/>
</dbReference>
<accession>A0A1N7P9S6</accession>
<feature type="domain" description="OmpA-like" evidence="4">
    <location>
        <begin position="335"/>
        <end position="450"/>
    </location>
</feature>
<evidence type="ECO:0000313" key="5">
    <source>
        <dbReference type="EMBL" id="SIT07395.1"/>
    </source>
</evidence>
<feature type="chain" id="PRO_5012116964" evidence="3">
    <location>
        <begin position="22"/>
        <end position="456"/>
    </location>
</feature>
<evidence type="ECO:0000256" key="2">
    <source>
        <dbReference type="PROSITE-ProRule" id="PRU00473"/>
    </source>
</evidence>
<dbReference type="InterPro" id="IPR036737">
    <property type="entry name" value="OmpA-like_sf"/>
</dbReference>
<dbReference type="InterPro" id="IPR006665">
    <property type="entry name" value="OmpA-like"/>
</dbReference>
<dbReference type="Gene3D" id="3.40.190.10">
    <property type="entry name" value="Periplasmic binding protein-like II"/>
    <property type="match status" value="2"/>
</dbReference>
<dbReference type="PANTHER" id="PTHR30570">
    <property type="entry name" value="PERIPLASMIC PHOSPHATE BINDING COMPONENT OF PHOSPHATE ABC TRANSPORTER"/>
    <property type="match status" value="1"/>
</dbReference>
<dbReference type="InterPro" id="IPR050811">
    <property type="entry name" value="Phosphate_ABC_transporter"/>
</dbReference>
<dbReference type="PANTHER" id="PTHR30570:SF1">
    <property type="entry name" value="PHOSPHATE-BINDING PROTEIN PSTS"/>
    <property type="match status" value="1"/>
</dbReference>
<dbReference type="SUPFAM" id="SSF103088">
    <property type="entry name" value="OmpA-like"/>
    <property type="match status" value="1"/>
</dbReference>
<dbReference type="OrthoDB" id="9790048at2"/>
<protein>
    <submittedName>
        <fullName evidence="5">Phosphate ABC transporter substrate-binding protein, PhoT family</fullName>
    </submittedName>
</protein>
<dbReference type="SUPFAM" id="SSF53850">
    <property type="entry name" value="Periplasmic binding protein-like II"/>
    <property type="match status" value="1"/>
</dbReference>